<feature type="transmembrane region" description="Helical" evidence="1">
    <location>
        <begin position="31"/>
        <end position="49"/>
    </location>
</feature>
<keyword evidence="1" id="KW-0812">Transmembrane</keyword>
<name>A0A6I5A4I9_9BACI</name>
<organism evidence="2 3">
    <name type="scientific">Pontibacillus yanchengensis</name>
    <dbReference type="NCBI Taxonomy" id="462910"/>
    <lineage>
        <taxon>Bacteria</taxon>
        <taxon>Bacillati</taxon>
        <taxon>Bacillota</taxon>
        <taxon>Bacilli</taxon>
        <taxon>Bacillales</taxon>
        <taxon>Bacillaceae</taxon>
        <taxon>Pontibacillus</taxon>
    </lineage>
</organism>
<evidence type="ECO:0000313" key="2">
    <source>
        <dbReference type="EMBL" id="MYL35245.1"/>
    </source>
</evidence>
<dbReference type="EMBL" id="WMEQ01000015">
    <property type="protein sequence ID" value="MYL35245.1"/>
    <property type="molecule type" value="Genomic_DNA"/>
</dbReference>
<dbReference type="RefSeq" id="WP_160849639.1">
    <property type="nucleotide sequence ID" value="NZ_WMEQ01000015.1"/>
</dbReference>
<evidence type="ECO:0000256" key="1">
    <source>
        <dbReference type="SAM" id="Phobius"/>
    </source>
</evidence>
<accession>A0A6I5A4I9</accession>
<gene>
    <name evidence="2" type="ORF">GLW05_16830</name>
</gene>
<dbReference type="Proteomes" id="UP000468638">
    <property type="component" value="Unassembled WGS sequence"/>
</dbReference>
<protein>
    <submittedName>
        <fullName evidence="2">Uncharacterized protein</fullName>
    </submittedName>
</protein>
<keyword evidence="1" id="KW-0472">Membrane</keyword>
<evidence type="ECO:0000313" key="3">
    <source>
        <dbReference type="Proteomes" id="UP000468638"/>
    </source>
</evidence>
<comment type="caution">
    <text evidence="2">The sequence shown here is derived from an EMBL/GenBank/DDBJ whole genome shotgun (WGS) entry which is preliminary data.</text>
</comment>
<reference evidence="2 3" key="1">
    <citation type="submission" date="2019-11" db="EMBL/GenBank/DDBJ databases">
        <title>Genome sequences of 17 halophilic strains isolated from different environments.</title>
        <authorList>
            <person name="Furrow R.E."/>
        </authorList>
    </citation>
    <scope>NUCLEOTIDE SEQUENCE [LARGE SCALE GENOMIC DNA]</scope>
    <source>
        <strain evidence="2 3">22514_16_FS</strain>
    </source>
</reference>
<keyword evidence="1" id="KW-1133">Transmembrane helix</keyword>
<proteinExistence type="predicted"/>
<dbReference type="AlphaFoldDB" id="A0A6I5A4I9"/>
<sequence>MFTFLSIVLATFLGWLLLVIGGPYFGAVIAFGIIAGCIFRGLYLLNLLVNELVDHE</sequence>
<dbReference type="OrthoDB" id="2456192at2"/>